<gene>
    <name evidence="1" type="ORF">DWZ68_09730</name>
</gene>
<dbReference type="Proteomes" id="UP000286038">
    <property type="component" value="Unassembled WGS sequence"/>
</dbReference>
<reference evidence="1 2" key="1">
    <citation type="submission" date="2018-08" db="EMBL/GenBank/DDBJ databases">
        <title>A genome reference for cultivated species of the human gut microbiota.</title>
        <authorList>
            <person name="Zou Y."/>
            <person name="Xue W."/>
            <person name="Luo G."/>
        </authorList>
    </citation>
    <scope>NUCLEOTIDE SEQUENCE [LARGE SCALE GENOMIC DNA]</scope>
    <source>
        <strain evidence="1 2">AF34-33</strain>
    </source>
</reference>
<accession>A0A415QHU1</accession>
<name>A0A415QHU1_9BACT</name>
<dbReference type="AlphaFoldDB" id="A0A415QHU1"/>
<proteinExistence type="predicted"/>
<evidence type="ECO:0000313" key="1">
    <source>
        <dbReference type="EMBL" id="RHM42915.1"/>
    </source>
</evidence>
<sequence>MACAVMLNLDLSFQGNSNNDSTLTLENIEALGSPESGGGFKYCTQAGGYCFENGISVRGISMKDE</sequence>
<protein>
    <submittedName>
        <fullName evidence="1">Uncharacterized protein</fullName>
    </submittedName>
</protein>
<evidence type="ECO:0000313" key="2">
    <source>
        <dbReference type="Proteomes" id="UP000286038"/>
    </source>
</evidence>
<dbReference type="EMBL" id="QRPV01000010">
    <property type="protein sequence ID" value="RHM42915.1"/>
    <property type="molecule type" value="Genomic_DNA"/>
</dbReference>
<organism evidence="1 2">
    <name type="scientific">Butyricimonas virosa</name>
    <dbReference type="NCBI Taxonomy" id="544645"/>
    <lineage>
        <taxon>Bacteria</taxon>
        <taxon>Pseudomonadati</taxon>
        <taxon>Bacteroidota</taxon>
        <taxon>Bacteroidia</taxon>
        <taxon>Bacteroidales</taxon>
        <taxon>Odoribacteraceae</taxon>
        <taxon>Butyricimonas</taxon>
    </lineage>
</organism>
<comment type="caution">
    <text evidence="1">The sequence shown here is derived from an EMBL/GenBank/DDBJ whole genome shotgun (WGS) entry which is preliminary data.</text>
</comment>